<feature type="compositionally biased region" description="Polar residues" evidence="15">
    <location>
        <begin position="332"/>
        <end position="347"/>
    </location>
</feature>
<accession>A0AAN6Y5C6</accession>
<evidence type="ECO:0000256" key="14">
    <source>
        <dbReference type="ARBA" id="ARBA00023136"/>
    </source>
</evidence>
<evidence type="ECO:0000313" key="17">
    <source>
        <dbReference type="EMBL" id="KAK4212973.1"/>
    </source>
</evidence>
<keyword evidence="9" id="KW-0255">Endonuclease</keyword>
<keyword evidence="7" id="KW-0540">Nuclease</keyword>
<keyword evidence="13" id="KW-0496">Mitochondrion</keyword>
<keyword evidence="18" id="KW-1185">Reference proteome</keyword>
<dbReference type="InterPro" id="IPR035437">
    <property type="entry name" value="SNase_OB-fold_sf"/>
</dbReference>
<keyword evidence="14" id="KW-0472">Membrane</keyword>
<feature type="domain" description="TNase-like" evidence="16">
    <location>
        <begin position="136"/>
        <end position="298"/>
    </location>
</feature>
<evidence type="ECO:0000256" key="5">
    <source>
        <dbReference type="ARBA" id="ARBA00014651"/>
    </source>
</evidence>
<evidence type="ECO:0000313" key="18">
    <source>
        <dbReference type="Proteomes" id="UP001301769"/>
    </source>
</evidence>
<comment type="similarity">
    <text evidence="3">Belongs to the LCL3 family.</text>
</comment>
<evidence type="ECO:0000256" key="9">
    <source>
        <dbReference type="ARBA" id="ARBA00022759"/>
    </source>
</evidence>
<dbReference type="SMART" id="SM00318">
    <property type="entry name" value="SNc"/>
    <property type="match status" value="1"/>
</dbReference>
<evidence type="ECO:0000256" key="12">
    <source>
        <dbReference type="ARBA" id="ARBA00022989"/>
    </source>
</evidence>
<comment type="caution">
    <text evidence="17">The sequence shown here is derived from an EMBL/GenBank/DDBJ whole genome shotgun (WGS) entry which is preliminary data.</text>
</comment>
<dbReference type="SUPFAM" id="SSF50199">
    <property type="entry name" value="Staphylococcal nuclease"/>
    <property type="match status" value="1"/>
</dbReference>
<keyword evidence="6" id="KW-0812">Transmembrane</keyword>
<dbReference type="FunFam" id="2.40.50.90:FF:000029">
    <property type="entry name" value="Probable endonuclease lcl3"/>
    <property type="match status" value="1"/>
</dbReference>
<name>A0AAN6Y5C6_9PEZI</name>
<keyword evidence="10" id="KW-0378">Hydrolase</keyword>
<keyword evidence="12" id="KW-1133">Transmembrane helix</keyword>
<dbReference type="PANTHER" id="PTHR12302:SF3">
    <property type="entry name" value="SERINE_THREONINE-PROTEIN KINASE 31"/>
    <property type="match status" value="1"/>
</dbReference>
<reference evidence="17" key="2">
    <citation type="submission" date="2023-05" db="EMBL/GenBank/DDBJ databases">
        <authorList>
            <consortium name="Lawrence Berkeley National Laboratory"/>
            <person name="Steindorff A."/>
            <person name="Hensen N."/>
            <person name="Bonometti L."/>
            <person name="Westerberg I."/>
            <person name="Brannstrom I.O."/>
            <person name="Guillou S."/>
            <person name="Cros-Aarteil S."/>
            <person name="Calhoun S."/>
            <person name="Haridas S."/>
            <person name="Kuo A."/>
            <person name="Mondo S."/>
            <person name="Pangilinan J."/>
            <person name="Riley R."/>
            <person name="Labutti K."/>
            <person name="Andreopoulos B."/>
            <person name="Lipzen A."/>
            <person name="Chen C."/>
            <person name="Yanf M."/>
            <person name="Daum C."/>
            <person name="Ng V."/>
            <person name="Clum A."/>
            <person name="Ohm R."/>
            <person name="Martin F."/>
            <person name="Silar P."/>
            <person name="Natvig D."/>
            <person name="Lalanne C."/>
            <person name="Gautier V."/>
            <person name="Ament-Velasquez S.L."/>
            <person name="Kruys A."/>
            <person name="Hutchinson M.I."/>
            <person name="Powell A.J."/>
            <person name="Barry K."/>
            <person name="Miller A.N."/>
            <person name="Grigoriev I.V."/>
            <person name="Debuchy R."/>
            <person name="Gladieux P."/>
            <person name="Thoren M.H."/>
            <person name="Johannesson H."/>
        </authorList>
    </citation>
    <scope>NUCLEOTIDE SEQUENCE</scope>
    <source>
        <strain evidence="17">PSN293</strain>
    </source>
</reference>
<dbReference type="EMBL" id="MU858117">
    <property type="protein sequence ID" value="KAK4212973.1"/>
    <property type="molecule type" value="Genomic_DNA"/>
</dbReference>
<dbReference type="GO" id="GO:0016787">
    <property type="term" value="F:hydrolase activity"/>
    <property type="evidence" value="ECO:0007669"/>
    <property type="project" value="UniProtKB-KW"/>
</dbReference>
<keyword evidence="8" id="KW-0479">Metal-binding</keyword>
<dbReference type="GO" id="GO:0016020">
    <property type="term" value="C:membrane"/>
    <property type="evidence" value="ECO:0007669"/>
    <property type="project" value="UniProtKB-SubCell"/>
</dbReference>
<evidence type="ECO:0000256" key="7">
    <source>
        <dbReference type="ARBA" id="ARBA00022722"/>
    </source>
</evidence>
<dbReference type="Proteomes" id="UP001301769">
    <property type="component" value="Unassembled WGS sequence"/>
</dbReference>
<comment type="subcellular location">
    <subcellularLocation>
        <location evidence="1">Membrane</location>
        <topology evidence="1">Single-pass membrane protein</topology>
    </subcellularLocation>
    <subcellularLocation>
        <location evidence="2">Mitochondrion</location>
    </subcellularLocation>
</comment>
<evidence type="ECO:0000259" key="16">
    <source>
        <dbReference type="PROSITE" id="PS50830"/>
    </source>
</evidence>
<evidence type="ECO:0000256" key="10">
    <source>
        <dbReference type="ARBA" id="ARBA00022801"/>
    </source>
</evidence>
<organism evidence="17 18">
    <name type="scientific">Rhypophila decipiens</name>
    <dbReference type="NCBI Taxonomy" id="261697"/>
    <lineage>
        <taxon>Eukaryota</taxon>
        <taxon>Fungi</taxon>
        <taxon>Dikarya</taxon>
        <taxon>Ascomycota</taxon>
        <taxon>Pezizomycotina</taxon>
        <taxon>Sordariomycetes</taxon>
        <taxon>Sordariomycetidae</taxon>
        <taxon>Sordariales</taxon>
        <taxon>Naviculisporaceae</taxon>
        <taxon>Rhypophila</taxon>
    </lineage>
</organism>
<feature type="compositionally biased region" description="Basic and acidic residues" evidence="15">
    <location>
        <begin position="65"/>
        <end position="74"/>
    </location>
</feature>
<dbReference type="InterPro" id="IPR016071">
    <property type="entry name" value="Staphylococal_nuclease_OB-fold"/>
</dbReference>
<reference evidence="17" key="1">
    <citation type="journal article" date="2023" name="Mol. Phylogenet. Evol.">
        <title>Genome-scale phylogeny and comparative genomics of the fungal order Sordariales.</title>
        <authorList>
            <person name="Hensen N."/>
            <person name="Bonometti L."/>
            <person name="Westerberg I."/>
            <person name="Brannstrom I.O."/>
            <person name="Guillou S."/>
            <person name="Cros-Aarteil S."/>
            <person name="Calhoun S."/>
            <person name="Haridas S."/>
            <person name="Kuo A."/>
            <person name="Mondo S."/>
            <person name="Pangilinan J."/>
            <person name="Riley R."/>
            <person name="LaButti K."/>
            <person name="Andreopoulos B."/>
            <person name="Lipzen A."/>
            <person name="Chen C."/>
            <person name="Yan M."/>
            <person name="Daum C."/>
            <person name="Ng V."/>
            <person name="Clum A."/>
            <person name="Steindorff A."/>
            <person name="Ohm R.A."/>
            <person name="Martin F."/>
            <person name="Silar P."/>
            <person name="Natvig D.O."/>
            <person name="Lalanne C."/>
            <person name="Gautier V."/>
            <person name="Ament-Velasquez S.L."/>
            <person name="Kruys A."/>
            <person name="Hutchinson M.I."/>
            <person name="Powell A.J."/>
            <person name="Barry K."/>
            <person name="Miller A.N."/>
            <person name="Grigoriev I.V."/>
            <person name="Debuchy R."/>
            <person name="Gladieux P."/>
            <person name="Hiltunen Thoren M."/>
            <person name="Johannesson H."/>
        </authorList>
    </citation>
    <scope>NUCLEOTIDE SEQUENCE</scope>
    <source>
        <strain evidence="17">PSN293</strain>
    </source>
</reference>
<dbReference type="GO" id="GO:0004519">
    <property type="term" value="F:endonuclease activity"/>
    <property type="evidence" value="ECO:0007669"/>
    <property type="project" value="UniProtKB-KW"/>
</dbReference>
<evidence type="ECO:0000256" key="2">
    <source>
        <dbReference type="ARBA" id="ARBA00004173"/>
    </source>
</evidence>
<evidence type="ECO:0000256" key="15">
    <source>
        <dbReference type="SAM" id="MobiDB-lite"/>
    </source>
</evidence>
<evidence type="ECO:0000256" key="4">
    <source>
        <dbReference type="ARBA" id="ARBA00013404"/>
    </source>
</evidence>
<evidence type="ECO:0000256" key="11">
    <source>
        <dbReference type="ARBA" id="ARBA00022837"/>
    </source>
</evidence>
<proteinExistence type="inferred from homology"/>
<feature type="region of interest" description="Disordered" evidence="15">
    <location>
        <begin position="320"/>
        <end position="347"/>
    </location>
</feature>
<sequence>MPWGLWSYPPPGGTDDASSSASKIKDNENNKQNKTSGPEAGADAVATPVQPPPPPRQQKIPLDYMRPEKPRDPNAHISWNDSLNAIPWSERLLKPSDLLYQGTVIVGAIALYGLYRSHLRRIPMAGNIDQSFYRRRKLLGKVTSVGDGDNFRMFHTPGGRLAGWGWLRKVPTGKQELKGRTLSVRLAGVDAPETAHFGRPAQPFSAEALTFLRDYVLGKRVRAHIYRKDQYDRVVATVYVRKAPFFLKKDVGLEMLKRGLATTYEAKTGAEFGGDKTKEKYLATEAAARKRGKGLWSAETGGFFGFGKKKDIESPRAFKERMKTVDVKPSGTVKTPNGKTSSTKVSK</sequence>
<feature type="region of interest" description="Disordered" evidence="15">
    <location>
        <begin position="1"/>
        <end position="77"/>
    </location>
</feature>
<dbReference type="Gene3D" id="2.40.50.90">
    <property type="match status" value="1"/>
</dbReference>
<protein>
    <recommendedName>
        <fullName evidence="4">Probable endonuclease LCL3</fullName>
    </recommendedName>
    <alternativeName>
        <fullName evidence="5">Probable endonuclease lcl3</fullName>
    </alternativeName>
</protein>
<gene>
    <name evidence="17" type="ORF">QBC37DRAFT_388395</name>
</gene>
<dbReference type="AlphaFoldDB" id="A0AAN6Y5C6"/>
<evidence type="ECO:0000256" key="1">
    <source>
        <dbReference type="ARBA" id="ARBA00004167"/>
    </source>
</evidence>
<evidence type="ECO:0000256" key="3">
    <source>
        <dbReference type="ARBA" id="ARBA00005435"/>
    </source>
</evidence>
<dbReference type="PANTHER" id="PTHR12302">
    <property type="entry name" value="EBNA2 BINDING PROTEIN P100"/>
    <property type="match status" value="1"/>
</dbReference>
<dbReference type="GO" id="GO:0046872">
    <property type="term" value="F:metal ion binding"/>
    <property type="evidence" value="ECO:0007669"/>
    <property type="project" value="UniProtKB-KW"/>
</dbReference>
<evidence type="ECO:0000256" key="13">
    <source>
        <dbReference type="ARBA" id="ARBA00023128"/>
    </source>
</evidence>
<evidence type="ECO:0000256" key="8">
    <source>
        <dbReference type="ARBA" id="ARBA00022723"/>
    </source>
</evidence>
<dbReference type="Pfam" id="PF00565">
    <property type="entry name" value="SNase"/>
    <property type="match status" value="1"/>
</dbReference>
<dbReference type="GO" id="GO:0005739">
    <property type="term" value="C:mitochondrion"/>
    <property type="evidence" value="ECO:0007669"/>
    <property type="project" value="UniProtKB-SubCell"/>
</dbReference>
<evidence type="ECO:0000256" key="6">
    <source>
        <dbReference type="ARBA" id="ARBA00022692"/>
    </source>
</evidence>
<dbReference type="PROSITE" id="PS50830">
    <property type="entry name" value="TNASE_3"/>
    <property type="match status" value="1"/>
</dbReference>
<keyword evidence="11" id="KW-0106">Calcium</keyword>